<evidence type="ECO:0000259" key="1">
    <source>
        <dbReference type="Pfam" id="PF13649"/>
    </source>
</evidence>
<name>A0A9N8V394_FUNMO</name>
<dbReference type="Pfam" id="PF13649">
    <property type="entry name" value="Methyltransf_25"/>
    <property type="match status" value="1"/>
</dbReference>
<dbReference type="Pfam" id="PF02466">
    <property type="entry name" value="Tim17"/>
    <property type="match status" value="1"/>
</dbReference>
<comment type="caution">
    <text evidence="2">The sequence shown here is derived from an EMBL/GenBank/DDBJ whole genome shotgun (WGS) entry which is preliminary data.</text>
</comment>
<dbReference type="SUPFAM" id="SSF53335">
    <property type="entry name" value="S-adenosyl-L-methionine-dependent methyltransferases"/>
    <property type="match status" value="1"/>
</dbReference>
<feature type="domain" description="Methyltransferase" evidence="1">
    <location>
        <begin position="46"/>
        <end position="137"/>
    </location>
</feature>
<dbReference type="EMBL" id="CAJVPP010000078">
    <property type="protein sequence ID" value="CAG8440278.1"/>
    <property type="molecule type" value="Genomic_DNA"/>
</dbReference>
<keyword evidence="3" id="KW-1185">Reference proteome</keyword>
<dbReference type="InterPro" id="IPR041698">
    <property type="entry name" value="Methyltransf_25"/>
</dbReference>
<dbReference type="InterPro" id="IPR019531">
    <property type="entry name" value="Pmp4"/>
</dbReference>
<sequence>MELFFEKNNLGTVDEIIHLGHCVLREVWGGNFSSPIKPLLTSGAKVLDVGCGSGTWICEMSSDYPTSRYIGIDTLPLFPTTKPFNVQFIQHDFLSSLPFPDATFDFIHIRFMIFELTDTIWEQVMYSELVRVCKVGGWIEISDPELNLRHEGPITERTNNFFRRKLQSRGVNPEITSLHAHHLPSTPNISSNIYHEHREITISSRLSDDKVIQSFTTYMLESYRFILNSIGHELKLILNNNNGFRNGAVYGAKIRFPHALVMTFLFRTGSLKDKLYFIFDATKMHSANLAKFVTIYKTLMYLQRKMVGKEQNGHSFMAGLIGGYYVFGENNNVNQQIVLYVFARIMVGLAKLPVARRAMDEPKNTFPIFAAVVWGTVMWLFRHDRDVLQPSLQASMQYLYLDSDYWTTLKNFLWHNK</sequence>
<dbReference type="InterPro" id="IPR029063">
    <property type="entry name" value="SAM-dependent_MTases_sf"/>
</dbReference>
<gene>
    <name evidence="2" type="ORF">FMOSSE_LOCUS754</name>
</gene>
<accession>A0A9N8V394</accession>
<dbReference type="Gene3D" id="3.40.50.150">
    <property type="entry name" value="Vaccinia Virus protein VP39"/>
    <property type="match status" value="1"/>
</dbReference>
<dbReference type="GO" id="GO:0005778">
    <property type="term" value="C:peroxisomal membrane"/>
    <property type="evidence" value="ECO:0007669"/>
    <property type="project" value="TreeGrafter"/>
</dbReference>
<evidence type="ECO:0000313" key="2">
    <source>
        <dbReference type="EMBL" id="CAG8440278.1"/>
    </source>
</evidence>
<dbReference type="CDD" id="cd02440">
    <property type="entry name" value="AdoMet_MTases"/>
    <property type="match status" value="1"/>
</dbReference>
<dbReference type="PANTHER" id="PTHR15460:SF3">
    <property type="entry name" value="PEROXISOMAL MEMBRANE PROTEIN 4"/>
    <property type="match status" value="1"/>
</dbReference>
<evidence type="ECO:0000313" key="3">
    <source>
        <dbReference type="Proteomes" id="UP000789375"/>
    </source>
</evidence>
<proteinExistence type="predicted"/>
<protein>
    <submittedName>
        <fullName evidence="2">7519_t:CDS:1</fullName>
    </submittedName>
</protein>
<reference evidence="2" key="1">
    <citation type="submission" date="2021-06" db="EMBL/GenBank/DDBJ databases">
        <authorList>
            <person name="Kallberg Y."/>
            <person name="Tangrot J."/>
            <person name="Rosling A."/>
        </authorList>
    </citation>
    <scope>NUCLEOTIDE SEQUENCE</scope>
    <source>
        <strain evidence="2">87-6 pot B 2015</strain>
    </source>
</reference>
<dbReference type="AlphaFoldDB" id="A0A9N8V394"/>
<dbReference type="PANTHER" id="PTHR15460">
    <property type="entry name" value="PEROXISOMAL MEMBRANE PROTEIN 4"/>
    <property type="match status" value="1"/>
</dbReference>
<organism evidence="2 3">
    <name type="scientific">Funneliformis mosseae</name>
    <name type="common">Endomycorrhizal fungus</name>
    <name type="synonym">Glomus mosseae</name>
    <dbReference type="NCBI Taxonomy" id="27381"/>
    <lineage>
        <taxon>Eukaryota</taxon>
        <taxon>Fungi</taxon>
        <taxon>Fungi incertae sedis</taxon>
        <taxon>Mucoromycota</taxon>
        <taxon>Glomeromycotina</taxon>
        <taxon>Glomeromycetes</taxon>
        <taxon>Glomerales</taxon>
        <taxon>Glomeraceae</taxon>
        <taxon>Funneliformis</taxon>
    </lineage>
</organism>
<dbReference type="Proteomes" id="UP000789375">
    <property type="component" value="Unassembled WGS sequence"/>
</dbReference>